<gene>
    <name evidence="1" type="ORF">I6I10_12235</name>
</gene>
<proteinExistence type="predicted"/>
<sequence length="290" mass="31844">MDLGEWRKHINAVVADEGQWVGVLDENGLPIYELGQLVSVSFPEQRLSASSIEITVRVSPGDRVVNDLIGEGLGVMDSEGRLVPAAGPTRLICLVRGGERRVATVTHTVVSGGLAPTLVTVHGVDLLDGLAWWPCPSIPVQWQAGKFTTWKTDASGEPYSTPRVLAQVPLSTRADGYTKKGPARKILRELVQDSFDAVNTLMGWSDPHAFVEFDTTEDTSPETLVRVNDDPIWGTISEPARAAGLGVEVRLWWPGDTPIRVRTSREPTQFALREWDHPVQIVRINMLKEA</sequence>
<accession>A0A7T4EF26</accession>
<name>A0A7T4EF26_9CORY</name>
<evidence type="ECO:0000313" key="2">
    <source>
        <dbReference type="Proteomes" id="UP000596145"/>
    </source>
</evidence>
<dbReference type="EMBL" id="CP066007">
    <property type="protein sequence ID" value="QQB46194.1"/>
    <property type="molecule type" value="Genomic_DNA"/>
</dbReference>
<dbReference type="AlphaFoldDB" id="A0A7T4EF26"/>
<reference evidence="1 2" key="1">
    <citation type="submission" date="2020-12" db="EMBL/GenBank/DDBJ databases">
        <title>FDA dAtabase for Regulatory Grade micrObial Sequences (FDA-ARGOS): Supporting development and validation of Infectious Disease Dx tests.</title>
        <authorList>
            <person name="Sproer C."/>
            <person name="Gronow S."/>
            <person name="Severitt S."/>
            <person name="Schroder I."/>
            <person name="Tallon L."/>
            <person name="Sadzewicz L."/>
            <person name="Zhao X."/>
            <person name="Boylan J."/>
            <person name="Ott S."/>
            <person name="Bowen H."/>
            <person name="Vavikolanu K."/>
            <person name="Mehta A."/>
            <person name="Aluvathingal J."/>
            <person name="Nadendla S."/>
            <person name="Lowell S."/>
            <person name="Myers T."/>
            <person name="Yan Y."/>
            <person name="Sichtig H."/>
        </authorList>
    </citation>
    <scope>NUCLEOTIDE SEQUENCE [LARGE SCALE GENOMIC DNA]</scope>
    <source>
        <strain evidence="1 2">FDAARGOS_1053</strain>
    </source>
</reference>
<dbReference type="OrthoDB" id="4414962at2"/>
<protein>
    <submittedName>
        <fullName evidence="1">Uncharacterized protein</fullName>
    </submittedName>
</protein>
<evidence type="ECO:0000313" key="1">
    <source>
        <dbReference type="EMBL" id="QQB46194.1"/>
    </source>
</evidence>
<organism evidence="1 2">
    <name type="scientific">Corynebacterium glucuronolyticum</name>
    <dbReference type="NCBI Taxonomy" id="39791"/>
    <lineage>
        <taxon>Bacteria</taxon>
        <taxon>Bacillati</taxon>
        <taxon>Actinomycetota</taxon>
        <taxon>Actinomycetes</taxon>
        <taxon>Mycobacteriales</taxon>
        <taxon>Corynebacteriaceae</taxon>
        <taxon>Corynebacterium</taxon>
    </lineage>
</organism>
<dbReference type="RefSeq" id="WP_084036408.1">
    <property type="nucleotide sequence ID" value="NZ_CP066007.1"/>
</dbReference>
<dbReference type="Proteomes" id="UP000596145">
    <property type="component" value="Chromosome"/>
</dbReference>
<dbReference type="GeneID" id="92759535"/>